<dbReference type="InterPro" id="IPR012349">
    <property type="entry name" value="Split_barrel_FMN-bd"/>
</dbReference>
<dbReference type="SMART" id="SM00903">
    <property type="entry name" value="Flavin_Reduct"/>
    <property type="match status" value="1"/>
</dbReference>
<dbReference type="InterPro" id="IPR002563">
    <property type="entry name" value="Flavin_Rdtase-like_dom"/>
</dbReference>
<protein>
    <submittedName>
        <fullName evidence="3">Flavin reductase family protein</fullName>
    </submittedName>
</protein>
<dbReference type="RefSeq" id="WP_407990197.1">
    <property type="nucleotide sequence ID" value="NZ_AP035881.2"/>
</dbReference>
<dbReference type="AlphaFoldDB" id="A0AB33K2K0"/>
<reference evidence="3" key="1">
    <citation type="submission" date="2024-07" db="EMBL/GenBank/DDBJ databases">
        <title>Complete genome sequences of cellulolytic bacteria, Kitasatospora sp. CMC57 and Streptomyces sp. CMC78, isolated from Japanese agricultural soil.</title>
        <authorList>
            <person name="Hashimoto T."/>
            <person name="Ito M."/>
            <person name="Iwamoto M."/>
            <person name="Fukahori D."/>
            <person name="Shoda T."/>
            <person name="Sakoda M."/>
            <person name="Morohoshi T."/>
            <person name="Mitsuboshi M."/>
            <person name="Nishizawa T."/>
        </authorList>
    </citation>
    <scope>NUCLEOTIDE SEQUENCE</scope>
    <source>
        <strain evidence="3">CMC57</strain>
    </source>
</reference>
<evidence type="ECO:0000313" key="3">
    <source>
        <dbReference type="EMBL" id="BFP47918.1"/>
    </source>
</evidence>
<dbReference type="EMBL" id="AP035881">
    <property type="protein sequence ID" value="BFP47918.1"/>
    <property type="molecule type" value="Genomic_DNA"/>
</dbReference>
<accession>A0AB33K2K0</accession>
<gene>
    <name evidence="3" type="ORF">KCMC57_42860</name>
</gene>
<dbReference type="SUPFAM" id="SSF50475">
    <property type="entry name" value="FMN-binding split barrel"/>
    <property type="match status" value="1"/>
</dbReference>
<feature type="domain" description="Flavin reductase like" evidence="2">
    <location>
        <begin position="22"/>
        <end position="169"/>
    </location>
</feature>
<evidence type="ECO:0000256" key="1">
    <source>
        <dbReference type="ARBA" id="ARBA00023002"/>
    </source>
</evidence>
<dbReference type="GO" id="GO:0010181">
    <property type="term" value="F:FMN binding"/>
    <property type="evidence" value="ECO:0007669"/>
    <property type="project" value="InterPro"/>
</dbReference>
<dbReference type="PANTHER" id="PTHR30466">
    <property type="entry name" value="FLAVIN REDUCTASE"/>
    <property type="match status" value="1"/>
</dbReference>
<dbReference type="InterPro" id="IPR050268">
    <property type="entry name" value="NADH-dep_flavin_reductase"/>
</dbReference>
<proteinExistence type="predicted"/>
<dbReference type="Pfam" id="PF01613">
    <property type="entry name" value="Flavin_Reduct"/>
    <property type="match status" value="1"/>
</dbReference>
<dbReference type="Gene3D" id="2.30.110.10">
    <property type="entry name" value="Electron Transport, Fmn-binding Protein, Chain A"/>
    <property type="match status" value="1"/>
</dbReference>
<dbReference type="PANTHER" id="PTHR30466:SF1">
    <property type="entry name" value="FMN REDUCTASE (NADH) RUTF"/>
    <property type="match status" value="1"/>
</dbReference>
<name>A0AB33K2K0_9ACTN</name>
<organism evidence="3">
    <name type="scientific">Kitasatospora sp. CMC57</name>
    <dbReference type="NCBI Taxonomy" id="3231513"/>
    <lineage>
        <taxon>Bacteria</taxon>
        <taxon>Bacillati</taxon>
        <taxon>Actinomycetota</taxon>
        <taxon>Actinomycetes</taxon>
        <taxon>Kitasatosporales</taxon>
        <taxon>Streptomycetaceae</taxon>
        <taxon>Kitasatospora</taxon>
    </lineage>
</organism>
<evidence type="ECO:0000259" key="2">
    <source>
        <dbReference type="SMART" id="SM00903"/>
    </source>
</evidence>
<sequence>MSTTAEPIRRTTADPVQRRRDLRHLACPVSVLTVSHHGRLHGTTASQVTTVSQSPLIVGASLKAGSVLAELASEAGRFAINVVGGGQSALARWFADSSRPDGAEQFAGLDWRPARYSAAPLLDGALAHVDCRVAGRVRVGDHEVLLGRVVHATAGEGEPLLSFAGGLYVGALLPVPVQGTGISRIRKEDAGL</sequence>
<dbReference type="GO" id="GO:0042602">
    <property type="term" value="F:riboflavin reductase (NADPH) activity"/>
    <property type="evidence" value="ECO:0007669"/>
    <property type="project" value="TreeGrafter"/>
</dbReference>
<keyword evidence="1" id="KW-0560">Oxidoreductase</keyword>